<dbReference type="PANTHER" id="PTHR12526">
    <property type="entry name" value="GLYCOSYLTRANSFERASE"/>
    <property type="match status" value="1"/>
</dbReference>
<dbReference type="PANTHER" id="PTHR12526:SF629">
    <property type="entry name" value="TEICHURONIC ACID BIOSYNTHESIS GLYCOSYLTRANSFERASE TUAH-RELATED"/>
    <property type="match status" value="1"/>
</dbReference>
<dbReference type="Gene3D" id="3.40.50.2000">
    <property type="entry name" value="Glycogen Phosphorylase B"/>
    <property type="match status" value="1"/>
</dbReference>
<dbReference type="EMBL" id="CP019633">
    <property type="protein sequence ID" value="AQQ09162.1"/>
    <property type="molecule type" value="Genomic_DNA"/>
</dbReference>
<dbReference type="STRING" id="1940790.L21SP3_00962"/>
<evidence type="ECO:0000256" key="3">
    <source>
        <dbReference type="SAM" id="Phobius"/>
    </source>
</evidence>
<dbReference type="AlphaFoldDB" id="A0A1Q2HNX9"/>
<keyword evidence="3" id="KW-1133">Transmembrane helix</keyword>
<dbReference type="GO" id="GO:0016757">
    <property type="term" value="F:glycosyltransferase activity"/>
    <property type="evidence" value="ECO:0007669"/>
    <property type="project" value="UniProtKB-KW"/>
</dbReference>
<reference evidence="6" key="1">
    <citation type="submission" date="2017-02" db="EMBL/GenBank/DDBJ databases">
        <title>Comparative genomics and description of representatives of a novel lineage of planctomycetes thriving in anoxic sediments.</title>
        <authorList>
            <person name="Spring S."/>
            <person name="Bunk B."/>
            <person name="Sproer C."/>
            <person name="Klenk H.-P."/>
        </authorList>
    </citation>
    <scope>NUCLEOTIDE SEQUENCE [LARGE SCALE GENOMIC DNA]</scope>
    <source>
        <strain evidence="6">L21-RPul-D3</strain>
    </source>
</reference>
<keyword evidence="3" id="KW-0812">Transmembrane</keyword>
<dbReference type="OrthoDB" id="9790710at2"/>
<gene>
    <name evidence="5" type="ORF">L21SP3_00962</name>
</gene>
<feature type="domain" description="Glycosyl transferase family 1" evidence="4">
    <location>
        <begin position="218"/>
        <end position="382"/>
    </location>
</feature>
<sequence>MENNKKILFVGSLCSNRVINDIIFSSKTKVSQAAPKFYKLLIEGLADNIAVDRVKALTFLPISDLTHEKKAWFLPSESSGLIDYHYCHVINIGLLKSVVAFIYSFIMVFIWGLYDRKNKIILCDGLGFVSSFATILATRLNRIKVVGIITDIPGVLSSSVSKDISFKAKVVSRLSKKLFMNFDGYLLLTEQMNGVINPKNRPYIVIEGVADKSMVIKDNKLEAKSKERILLYAGGINEIYGIKKLILAFMKIKGDDLRLHIYGHGPMEDEMGKYMTLDSRIFYGGILTNNEIVQKEIEATLLVNPRSSKEEFTKYSFPSKNMEYMASGTPLLTTPLPGMPEEYNDYVFLFDDESEEGIKAELEKVFARSKEELHEFGLKAKKFVLSQKNNHIQSGRLNKLLDKIQQSGKKNNYMF</sequence>
<evidence type="ECO:0000313" key="5">
    <source>
        <dbReference type="EMBL" id="AQQ09162.1"/>
    </source>
</evidence>
<evidence type="ECO:0000256" key="1">
    <source>
        <dbReference type="ARBA" id="ARBA00022676"/>
    </source>
</evidence>
<organism evidence="5 6">
    <name type="scientific">Sedimentisphaera cyanobacteriorum</name>
    <dbReference type="NCBI Taxonomy" id="1940790"/>
    <lineage>
        <taxon>Bacteria</taxon>
        <taxon>Pseudomonadati</taxon>
        <taxon>Planctomycetota</taxon>
        <taxon>Phycisphaerae</taxon>
        <taxon>Sedimentisphaerales</taxon>
        <taxon>Sedimentisphaeraceae</taxon>
        <taxon>Sedimentisphaera</taxon>
    </lineage>
</organism>
<evidence type="ECO:0000259" key="4">
    <source>
        <dbReference type="Pfam" id="PF00534"/>
    </source>
</evidence>
<dbReference type="Pfam" id="PF00534">
    <property type="entry name" value="Glycos_transf_1"/>
    <property type="match status" value="1"/>
</dbReference>
<keyword evidence="6" id="KW-1185">Reference proteome</keyword>
<protein>
    <submittedName>
        <fullName evidence="5">Colanic acid biosynthesis glycosyltransferase WcaL</fullName>
    </submittedName>
</protein>
<accession>A0A1Q2HNX9</accession>
<dbReference type="InterPro" id="IPR001296">
    <property type="entry name" value="Glyco_trans_1"/>
</dbReference>
<dbReference type="SUPFAM" id="SSF53756">
    <property type="entry name" value="UDP-Glycosyltransferase/glycogen phosphorylase"/>
    <property type="match status" value="1"/>
</dbReference>
<evidence type="ECO:0000256" key="2">
    <source>
        <dbReference type="ARBA" id="ARBA00022679"/>
    </source>
</evidence>
<keyword evidence="2 5" id="KW-0808">Transferase</keyword>
<dbReference type="KEGG" id="pbu:L21SP3_00962"/>
<proteinExistence type="predicted"/>
<evidence type="ECO:0000313" key="6">
    <source>
        <dbReference type="Proteomes" id="UP000188273"/>
    </source>
</evidence>
<feature type="transmembrane region" description="Helical" evidence="3">
    <location>
        <begin position="94"/>
        <end position="114"/>
    </location>
</feature>
<dbReference type="Proteomes" id="UP000188273">
    <property type="component" value="Chromosome"/>
</dbReference>
<dbReference type="RefSeq" id="WP_077539662.1">
    <property type="nucleotide sequence ID" value="NZ_CP019633.1"/>
</dbReference>
<keyword evidence="1" id="KW-0328">Glycosyltransferase</keyword>
<keyword evidence="3" id="KW-0472">Membrane</keyword>
<name>A0A1Q2HNX9_9BACT</name>